<dbReference type="EMBL" id="JAPDNT010000006">
    <property type="protein sequence ID" value="MCW3475157.1"/>
    <property type="molecule type" value="Genomic_DNA"/>
</dbReference>
<dbReference type="AlphaFoldDB" id="A0AA42CHN0"/>
<dbReference type="GO" id="GO:0051920">
    <property type="term" value="F:peroxiredoxin activity"/>
    <property type="evidence" value="ECO:0007669"/>
    <property type="project" value="InterPro"/>
</dbReference>
<dbReference type="InterPro" id="IPR003779">
    <property type="entry name" value="CMD-like"/>
</dbReference>
<reference evidence="2" key="1">
    <citation type="submission" date="2022-09" db="EMBL/GenBank/DDBJ databases">
        <title>Rhodovastum sp. nov. RN2-1 isolated from soil in Seongnam, South Korea.</title>
        <authorList>
            <person name="Le N.T."/>
        </authorList>
    </citation>
    <scope>NUCLEOTIDE SEQUENCE</scope>
    <source>
        <strain evidence="2">RN2-1</strain>
    </source>
</reference>
<dbReference type="SUPFAM" id="SSF69118">
    <property type="entry name" value="AhpD-like"/>
    <property type="match status" value="1"/>
</dbReference>
<dbReference type="Proteomes" id="UP001165679">
    <property type="component" value="Unassembled WGS sequence"/>
</dbReference>
<gene>
    <name evidence="2" type="ORF">OL599_11295</name>
</gene>
<reference evidence="2" key="2">
    <citation type="submission" date="2022-10" db="EMBL/GenBank/DDBJ databases">
        <authorList>
            <person name="Trinh H.N."/>
        </authorList>
    </citation>
    <scope>NUCLEOTIDE SEQUENCE</scope>
    <source>
        <strain evidence="2">RN2-1</strain>
    </source>
</reference>
<name>A0AA42CHN0_9PROT</name>
<dbReference type="RefSeq" id="WP_264713851.1">
    <property type="nucleotide sequence ID" value="NZ_JAPDNT010000006.1"/>
</dbReference>
<feature type="domain" description="Carboxymuconolactone decarboxylase-like" evidence="1">
    <location>
        <begin position="36"/>
        <end position="111"/>
    </location>
</feature>
<dbReference type="InterPro" id="IPR029032">
    <property type="entry name" value="AhpD-like"/>
</dbReference>
<sequence length="143" mass="14836">MSTLTDKAAQAGFDSFMATFGRVPDQFQLLHAHAPAAFAGYGLIRSALMQDRPAAALDLRTKELVFALLDTLAGNAQGARSHALAAMKQGLTLPELAEGLVQVIMVGGITTWNLVGADVMRACVDAGQTPPDTQGRGAEGSPG</sequence>
<evidence type="ECO:0000313" key="3">
    <source>
        <dbReference type="Proteomes" id="UP001165679"/>
    </source>
</evidence>
<protein>
    <submittedName>
        <fullName evidence="2">Carboxymuconolactone decarboxylase family protein</fullName>
    </submittedName>
</protein>
<dbReference type="Pfam" id="PF02627">
    <property type="entry name" value="CMD"/>
    <property type="match status" value="1"/>
</dbReference>
<evidence type="ECO:0000313" key="2">
    <source>
        <dbReference type="EMBL" id="MCW3475157.1"/>
    </source>
</evidence>
<organism evidence="2 3">
    <name type="scientific">Limobrevibacterium gyesilva</name>
    <dbReference type="NCBI Taxonomy" id="2991712"/>
    <lineage>
        <taxon>Bacteria</taxon>
        <taxon>Pseudomonadati</taxon>
        <taxon>Pseudomonadota</taxon>
        <taxon>Alphaproteobacteria</taxon>
        <taxon>Acetobacterales</taxon>
        <taxon>Acetobacteraceae</taxon>
        <taxon>Limobrevibacterium</taxon>
    </lineage>
</organism>
<evidence type="ECO:0000259" key="1">
    <source>
        <dbReference type="Pfam" id="PF02627"/>
    </source>
</evidence>
<keyword evidence="3" id="KW-1185">Reference proteome</keyword>
<comment type="caution">
    <text evidence="2">The sequence shown here is derived from an EMBL/GenBank/DDBJ whole genome shotgun (WGS) entry which is preliminary data.</text>
</comment>
<dbReference type="Gene3D" id="1.20.1290.10">
    <property type="entry name" value="AhpD-like"/>
    <property type="match status" value="1"/>
</dbReference>
<accession>A0AA42CHN0</accession>
<proteinExistence type="predicted"/>